<dbReference type="GeneID" id="8235653"/>
<dbReference type="InterPro" id="IPR036179">
    <property type="entry name" value="Ig-like_dom_sf"/>
</dbReference>
<dbReference type="OrthoDB" id="6107607at2759"/>
<dbReference type="PROSITE" id="PS50853">
    <property type="entry name" value="FN3"/>
    <property type="match status" value="2"/>
</dbReference>
<feature type="region of interest" description="Disordered" evidence="2">
    <location>
        <begin position="685"/>
        <end position="761"/>
    </location>
</feature>
<feature type="region of interest" description="Disordered" evidence="2">
    <location>
        <begin position="810"/>
        <end position="849"/>
    </location>
</feature>
<feature type="compositionally biased region" description="Basic and acidic residues" evidence="2">
    <location>
        <begin position="730"/>
        <end position="740"/>
    </location>
</feature>
<organism>
    <name type="scientific">Pediculus humanus subsp. corporis</name>
    <name type="common">Body louse</name>
    <dbReference type="NCBI Taxonomy" id="121224"/>
    <lineage>
        <taxon>Eukaryota</taxon>
        <taxon>Metazoa</taxon>
        <taxon>Ecdysozoa</taxon>
        <taxon>Arthropoda</taxon>
        <taxon>Hexapoda</taxon>
        <taxon>Insecta</taxon>
        <taxon>Pterygota</taxon>
        <taxon>Neoptera</taxon>
        <taxon>Paraneoptera</taxon>
        <taxon>Psocodea</taxon>
        <taxon>Troctomorpha</taxon>
        <taxon>Phthiraptera</taxon>
        <taxon>Anoplura</taxon>
        <taxon>Pediculidae</taxon>
        <taxon>Pediculus</taxon>
    </lineage>
</organism>
<dbReference type="SUPFAM" id="SSF48726">
    <property type="entry name" value="Immunoglobulin"/>
    <property type="match status" value="2"/>
</dbReference>
<feature type="region of interest" description="Disordered" evidence="2">
    <location>
        <begin position="1"/>
        <end position="35"/>
    </location>
</feature>
<dbReference type="EMBL" id="AAZO01006573">
    <property type="status" value="NOT_ANNOTATED_CDS"/>
    <property type="molecule type" value="Genomic_DNA"/>
</dbReference>
<evidence type="ECO:0000313" key="5">
    <source>
        <dbReference type="EMBL" id="EEB18961.1"/>
    </source>
</evidence>
<feature type="compositionally biased region" description="Acidic residues" evidence="2">
    <location>
        <begin position="827"/>
        <end position="840"/>
    </location>
</feature>
<dbReference type="InterPro" id="IPR013783">
    <property type="entry name" value="Ig-like_fold"/>
</dbReference>
<dbReference type="SMART" id="SM00408">
    <property type="entry name" value="IGc2"/>
    <property type="match status" value="2"/>
</dbReference>
<feature type="domain" description="Ig-like" evidence="3">
    <location>
        <begin position="133"/>
        <end position="221"/>
    </location>
</feature>
<protein>
    <recommendedName>
        <fullName evidence="8">Titin</fullName>
    </recommendedName>
</protein>
<gene>
    <name evidence="6" type="primary">8235653</name>
    <name evidence="5" type="ORF">Phum_PHUM541140</name>
</gene>
<dbReference type="CTD" id="8235653"/>
<feature type="compositionally biased region" description="Basic and acidic residues" evidence="2">
    <location>
        <begin position="694"/>
        <end position="721"/>
    </location>
</feature>
<evidence type="ECO:0000256" key="2">
    <source>
        <dbReference type="SAM" id="MobiDB-lite"/>
    </source>
</evidence>
<reference evidence="5" key="1">
    <citation type="submission" date="2007-04" db="EMBL/GenBank/DDBJ databases">
        <title>Annotation of Pediculus humanus corporis strain USDA.</title>
        <authorList>
            <person name="Kirkness E."/>
            <person name="Hannick L."/>
            <person name="Hass B."/>
            <person name="Bruggner R."/>
            <person name="Lawson D."/>
            <person name="Bidwell S."/>
            <person name="Joardar V."/>
            <person name="Caler E."/>
            <person name="Walenz B."/>
            <person name="Inman J."/>
            <person name="Schobel S."/>
            <person name="Galinsky K."/>
            <person name="Amedeo P."/>
            <person name="Strausberg R."/>
        </authorList>
    </citation>
    <scope>NUCLEOTIDE SEQUENCE</scope>
    <source>
        <strain evidence="5">USDA</strain>
    </source>
</reference>
<dbReference type="KEGG" id="phu:Phum_PHUM541140"/>
<dbReference type="STRING" id="121224.E0W005"/>
<feature type="domain" description="Fibronectin type-III" evidence="4">
    <location>
        <begin position="324"/>
        <end position="416"/>
    </location>
</feature>
<dbReference type="CDD" id="cd00096">
    <property type="entry name" value="Ig"/>
    <property type="match status" value="1"/>
</dbReference>
<evidence type="ECO:0000259" key="4">
    <source>
        <dbReference type="PROSITE" id="PS50853"/>
    </source>
</evidence>
<dbReference type="EMBL" id="DS235854">
    <property type="protein sequence ID" value="EEB18961.1"/>
    <property type="molecule type" value="Genomic_DNA"/>
</dbReference>
<dbReference type="InterPro" id="IPR007110">
    <property type="entry name" value="Ig-like_dom"/>
</dbReference>
<dbReference type="SMART" id="SM00409">
    <property type="entry name" value="IG"/>
    <property type="match status" value="2"/>
</dbReference>
<dbReference type="GO" id="GO:0009653">
    <property type="term" value="P:anatomical structure morphogenesis"/>
    <property type="evidence" value="ECO:0007669"/>
    <property type="project" value="UniProtKB-ARBA"/>
</dbReference>
<reference evidence="6" key="3">
    <citation type="submission" date="2021-02" db="UniProtKB">
        <authorList>
            <consortium name="EnsemblMetazoa"/>
        </authorList>
    </citation>
    <scope>IDENTIFICATION</scope>
    <source>
        <strain evidence="6">USDA</strain>
    </source>
</reference>
<dbReference type="SUPFAM" id="SSF49265">
    <property type="entry name" value="Fibronectin type III"/>
    <property type="match status" value="1"/>
</dbReference>
<feature type="region of interest" description="Disordered" evidence="2">
    <location>
        <begin position="942"/>
        <end position="1034"/>
    </location>
</feature>
<feature type="domain" description="Ig-like" evidence="3">
    <location>
        <begin position="226"/>
        <end position="319"/>
    </location>
</feature>
<dbReference type="InterPro" id="IPR003599">
    <property type="entry name" value="Ig_sub"/>
</dbReference>
<dbReference type="InterPro" id="IPR036116">
    <property type="entry name" value="FN3_sf"/>
</dbReference>
<feature type="region of interest" description="Disordered" evidence="2">
    <location>
        <begin position="494"/>
        <end position="514"/>
    </location>
</feature>
<dbReference type="HOGENOM" id="CLU_003949_0_0_1"/>
<proteinExistence type="predicted"/>
<evidence type="ECO:0000313" key="6">
    <source>
        <dbReference type="EnsemblMetazoa" id="PHUM541140-PA"/>
    </source>
</evidence>
<dbReference type="SMART" id="SM00060">
    <property type="entry name" value="FN3"/>
    <property type="match status" value="2"/>
</dbReference>
<evidence type="ECO:0000313" key="7">
    <source>
        <dbReference type="Proteomes" id="UP000009046"/>
    </source>
</evidence>
<keyword evidence="7" id="KW-1185">Reference proteome</keyword>
<dbReference type="FunCoup" id="E0W005">
    <property type="interactions" value="4"/>
</dbReference>
<feature type="region of interest" description="Disordered" evidence="2">
    <location>
        <begin position="863"/>
        <end position="917"/>
    </location>
</feature>
<feature type="compositionally biased region" description="Low complexity" evidence="2">
    <location>
        <begin position="961"/>
        <end position="971"/>
    </location>
</feature>
<dbReference type="PRINTS" id="PR00014">
    <property type="entry name" value="FNTYPEIII"/>
</dbReference>
<sequence length="1138" mass="129774">MGNQQGKTNKRSYANKIDWTRAERPTPPGKPFLIPEKNNKYTDVITIRWSPPLDDGGAPIIGYVVEHRRTGSPHWLRATPHLVIDTELPLTGLEPGWRYQFRISAENEVGKSDPGELSEPLTVTPQKSAASAPFFNIELEDKIGLENEKVEFKVHVIGVPSPSISWYKDGFEIFSSRRTKIITEEDYSTFIIHQAALEDEGEIKCTATNRAGHAVTKATLKLQAPPRIRLPRQYEDGLIFKMGDSIRLKITTAGRPKPEVNWYHNGEMIEKNDRIDIVNSETGSMLKIDNACRNDRGEYVIVGVNKIGDDTASFLVTVTDRPLPPGNVRVTLEGKNVNLTWTCPEDDGGCKIGSFIIEYFRVGWDMWLKAKNSRQLFVTLENLIEGSQYKFRIRAENPYGMSDPSEESELIFIPDPKRGLLHPPPIMGEMSKIITRSDENFERKKTKDEKNYIKRQLLEEKAKKLLDTPLSELLLSQNNNNNIDSEMSTESIPVFSGQENLPPTVPRRKNKGKKRLNLNPAVADEDGIDKRAKLNPEHPEDFEDKRDSVGKMHFDDVFDSNNKVDGPKMSYYFQEKQPHALETPLYPRENDDTIMHGSSELMLVLYPRDRSKSVELSPQQRLDIERSLREDVVPPPMSLSAPELSLTENFEMPPLRNAVSSTELLYEKTTERLYQYSLLDDQTPTVVRRQQQGGDKKSSLEKRSSLKEAILERRLSLRDSQMENLNAKENTTENESRSKSSDVQPPQTIPKKKPKNERLNSVEKERIEFALVRERLQKKKDEKRYHLFGSTDTTTTTTTTTTNSSSYEFEITDEDEPKIYKNKYASGEEEEEEEEEGEEEESKKYLPNHKMLNLKTSMSDTIIFPPIKKNSSPFKKEPEIRGKNDNAHKNQISKSLPIFNAKTKDEEDGEEEEELVRRIPQQKKIKKATTKLFKKIGLKKSKKVPEVTVTPADPSLPLPKPILKNPKTILPTQKQNSSMSNLAVRSRNPSDKSMSEDDSESEFPGKKKKVRISEPNEKEKEAEEIKEKSMDANSVENQVLIFHYNDILKEFGSNKGPPKKSTKTSQNFQVKLSDEKGDSPVENPKGSKQGENVKGSPIPPKSSPSSSVSNLLKFQLHRHRTRRNRIPESLRNFHISNI</sequence>
<dbReference type="Proteomes" id="UP000009046">
    <property type="component" value="Unassembled WGS sequence"/>
</dbReference>
<dbReference type="InterPro" id="IPR003598">
    <property type="entry name" value="Ig_sub2"/>
</dbReference>
<feature type="compositionally biased region" description="Basic and acidic residues" evidence="2">
    <location>
        <begin position="1011"/>
        <end position="1030"/>
    </location>
</feature>
<dbReference type="VEuPathDB" id="VectorBase:PHUM541140"/>
<evidence type="ECO:0000259" key="3">
    <source>
        <dbReference type="PROSITE" id="PS50835"/>
    </source>
</evidence>
<dbReference type="InterPro" id="IPR003961">
    <property type="entry name" value="FN3_dom"/>
</dbReference>
<evidence type="ECO:0008006" key="8">
    <source>
        <dbReference type="Google" id="ProtNLM"/>
    </source>
</evidence>
<reference evidence="5" key="2">
    <citation type="submission" date="2007-04" db="EMBL/GenBank/DDBJ databases">
        <title>The genome of the human body louse.</title>
        <authorList>
            <consortium name="The Human Body Louse Genome Consortium"/>
            <person name="Kirkness E."/>
            <person name="Walenz B."/>
            <person name="Hass B."/>
            <person name="Bruggner R."/>
            <person name="Strausberg R."/>
        </authorList>
    </citation>
    <scope>NUCLEOTIDE SEQUENCE</scope>
    <source>
        <strain evidence="5">USDA</strain>
    </source>
</reference>
<evidence type="ECO:0000256" key="1">
    <source>
        <dbReference type="ARBA" id="ARBA00022737"/>
    </source>
</evidence>
<feature type="compositionally biased region" description="Basic and acidic residues" evidence="2">
    <location>
        <begin position="874"/>
        <end position="888"/>
    </location>
</feature>
<feature type="domain" description="Fibronectin type-III" evidence="4">
    <location>
        <begin position="27"/>
        <end position="127"/>
    </location>
</feature>
<dbReference type="InterPro" id="IPR050964">
    <property type="entry name" value="Striated_Muscle_Regulatory"/>
</dbReference>
<keyword evidence="1" id="KW-0677">Repeat</keyword>
<dbReference type="eggNOG" id="KOG0613">
    <property type="taxonomic scope" value="Eukaryota"/>
</dbReference>
<feature type="compositionally biased region" description="Polar residues" evidence="2">
    <location>
        <begin position="972"/>
        <end position="983"/>
    </location>
</feature>
<dbReference type="EnsemblMetazoa" id="PHUM541140-RA">
    <property type="protein sequence ID" value="PHUM541140-PA"/>
    <property type="gene ID" value="PHUM541140"/>
</dbReference>
<feature type="region of interest" description="Disordered" evidence="2">
    <location>
        <begin position="1050"/>
        <end position="1125"/>
    </location>
</feature>
<feature type="compositionally biased region" description="Basic residues" evidence="2">
    <location>
        <begin position="1115"/>
        <end position="1124"/>
    </location>
</feature>
<dbReference type="PROSITE" id="PS50835">
    <property type="entry name" value="IG_LIKE"/>
    <property type="match status" value="2"/>
</dbReference>
<dbReference type="InterPro" id="IPR013098">
    <property type="entry name" value="Ig_I-set"/>
</dbReference>
<dbReference type="CDD" id="cd00063">
    <property type="entry name" value="FN3"/>
    <property type="match status" value="2"/>
</dbReference>
<dbReference type="GO" id="GO:0030154">
    <property type="term" value="P:cell differentiation"/>
    <property type="evidence" value="ECO:0007669"/>
    <property type="project" value="UniProtKB-ARBA"/>
</dbReference>
<dbReference type="RefSeq" id="XP_002431699.1">
    <property type="nucleotide sequence ID" value="XM_002431654.1"/>
</dbReference>
<dbReference type="PANTHER" id="PTHR13817:SF167">
    <property type="entry name" value="MYOMESIN AND MYOSIN BINDING PROTEIN"/>
    <property type="match status" value="1"/>
</dbReference>
<dbReference type="Pfam" id="PF07679">
    <property type="entry name" value="I-set"/>
    <property type="match status" value="2"/>
</dbReference>
<dbReference type="Pfam" id="PF00041">
    <property type="entry name" value="fn3"/>
    <property type="match status" value="2"/>
</dbReference>
<name>E0W005_PEDHC</name>
<dbReference type="AlphaFoldDB" id="E0W005"/>
<dbReference type="FunFam" id="2.60.40.10:FF:000612">
    <property type="entry name" value="palladin isoform X1"/>
    <property type="match status" value="1"/>
</dbReference>
<dbReference type="FunFam" id="2.60.40.10:FF:000002">
    <property type="entry name" value="Titin a"/>
    <property type="match status" value="1"/>
</dbReference>
<dbReference type="Gene3D" id="2.60.40.10">
    <property type="entry name" value="Immunoglobulins"/>
    <property type="match status" value="4"/>
</dbReference>
<dbReference type="InParanoid" id="E0W005"/>
<accession>E0W005</accession>
<dbReference type="PANTHER" id="PTHR13817">
    <property type="entry name" value="TITIN"/>
    <property type="match status" value="1"/>
</dbReference>